<dbReference type="AlphaFoldDB" id="A0AAV4D5H7"/>
<organism evidence="1 2">
    <name type="scientific">Plakobranchus ocellatus</name>
    <dbReference type="NCBI Taxonomy" id="259542"/>
    <lineage>
        <taxon>Eukaryota</taxon>
        <taxon>Metazoa</taxon>
        <taxon>Spiralia</taxon>
        <taxon>Lophotrochozoa</taxon>
        <taxon>Mollusca</taxon>
        <taxon>Gastropoda</taxon>
        <taxon>Heterobranchia</taxon>
        <taxon>Euthyneura</taxon>
        <taxon>Panpulmonata</taxon>
        <taxon>Sacoglossa</taxon>
        <taxon>Placobranchoidea</taxon>
        <taxon>Plakobranchidae</taxon>
        <taxon>Plakobranchus</taxon>
    </lineage>
</organism>
<accession>A0AAV4D5H7</accession>
<protein>
    <submittedName>
        <fullName evidence="1">Uncharacterized protein</fullName>
    </submittedName>
</protein>
<reference evidence="1 2" key="1">
    <citation type="journal article" date="2021" name="Elife">
        <title>Chloroplast acquisition without the gene transfer in kleptoplastic sea slugs, Plakobranchus ocellatus.</title>
        <authorList>
            <person name="Maeda T."/>
            <person name="Takahashi S."/>
            <person name="Yoshida T."/>
            <person name="Shimamura S."/>
            <person name="Takaki Y."/>
            <person name="Nagai Y."/>
            <person name="Toyoda A."/>
            <person name="Suzuki Y."/>
            <person name="Arimoto A."/>
            <person name="Ishii H."/>
            <person name="Satoh N."/>
            <person name="Nishiyama T."/>
            <person name="Hasebe M."/>
            <person name="Maruyama T."/>
            <person name="Minagawa J."/>
            <person name="Obokata J."/>
            <person name="Shigenobu S."/>
        </authorList>
    </citation>
    <scope>NUCLEOTIDE SEQUENCE [LARGE SCALE GENOMIC DNA]</scope>
</reference>
<sequence length="119" mass="13381">MQEEKSTDPDKKKFLITILTPFSYTSSAHMQEFFNEAPHVRIDTYLTLHKIELFLLSSCSSPQQRWQLDVSGKASHSLPWTRPPHPLAVCQHLSCCCPGNWAALRSLAVDRRGSKANGG</sequence>
<gene>
    <name evidence="1" type="ORF">PoB_006576000</name>
</gene>
<evidence type="ECO:0000313" key="1">
    <source>
        <dbReference type="EMBL" id="GFO39255.1"/>
    </source>
</evidence>
<comment type="caution">
    <text evidence="1">The sequence shown here is derived from an EMBL/GenBank/DDBJ whole genome shotgun (WGS) entry which is preliminary data.</text>
</comment>
<keyword evidence="2" id="KW-1185">Reference proteome</keyword>
<dbReference type="Proteomes" id="UP000735302">
    <property type="component" value="Unassembled WGS sequence"/>
</dbReference>
<evidence type="ECO:0000313" key="2">
    <source>
        <dbReference type="Proteomes" id="UP000735302"/>
    </source>
</evidence>
<name>A0AAV4D5H7_9GAST</name>
<dbReference type="EMBL" id="BLXT01007473">
    <property type="protein sequence ID" value="GFO39255.1"/>
    <property type="molecule type" value="Genomic_DNA"/>
</dbReference>
<proteinExistence type="predicted"/>